<protein>
    <recommendedName>
        <fullName evidence="3">Carboxylic ester hydrolase</fullName>
        <ecNumber evidence="3">3.1.1.-</ecNumber>
    </recommendedName>
</protein>
<dbReference type="OrthoDB" id="408631at2759"/>
<evidence type="ECO:0000259" key="5">
    <source>
        <dbReference type="Pfam" id="PF00135"/>
    </source>
</evidence>
<reference evidence="6 7" key="1">
    <citation type="submission" date="2014-02" db="EMBL/GenBank/DDBJ databases">
        <title>The genome sequence of Colletotrichum fioriniae PJ7.</title>
        <authorList>
            <person name="Baroncelli R."/>
            <person name="Thon M.R."/>
        </authorList>
    </citation>
    <scope>NUCLEOTIDE SEQUENCE [LARGE SCALE GENOMIC DNA]</scope>
    <source>
        <strain evidence="6 7">PJ7</strain>
    </source>
</reference>
<name>A0A010RE35_9PEZI</name>
<keyword evidence="4" id="KW-0732">Signal</keyword>
<dbReference type="KEGG" id="cfj:CFIO01_09736"/>
<dbReference type="InterPro" id="IPR019826">
    <property type="entry name" value="Carboxylesterase_B_AS"/>
</dbReference>
<dbReference type="PANTHER" id="PTHR43918">
    <property type="entry name" value="ACETYLCHOLINESTERASE"/>
    <property type="match status" value="1"/>
</dbReference>
<gene>
    <name evidence="6" type="ORF">CFIO01_09736</name>
</gene>
<dbReference type="InterPro" id="IPR050654">
    <property type="entry name" value="AChE-related_enzymes"/>
</dbReference>
<evidence type="ECO:0000256" key="4">
    <source>
        <dbReference type="SAM" id="SignalP"/>
    </source>
</evidence>
<feature type="chain" id="PRO_5012294265" description="Carboxylic ester hydrolase" evidence="4">
    <location>
        <begin position="16"/>
        <end position="474"/>
    </location>
</feature>
<organism evidence="6 7">
    <name type="scientific">Colletotrichum fioriniae PJ7</name>
    <dbReference type="NCBI Taxonomy" id="1445577"/>
    <lineage>
        <taxon>Eukaryota</taxon>
        <taxon>Fungi</taxon>
        <taxon>Dikarya</taxon>
        <taxon>Ascomycota</taxon>
        <taxon>Pezizomycotina</taxon>
        <taxon>Sordariomycetes</taxon>
        <taxon>Hypocreomycetidae</taxon>
        <taxon>Glomerellales</taxon>
        <taxon>Glomerellaceae</taxon>
        <taxon>Colletotrichum</taxon>
        <taxon>Colletotrichum acutatum species complex</taxon>
    </lineage>
</organism>
<dbReference type="EMBL" id="JARH01000630">
    <property type="protein sequence ID" value="EXF78521.1"/>
    <property type="molecule type" value="Genomic_DNA"/>
</dbReference>
<keyword evidence="7" id="KW-1185">Reference proteome</keyword>
<dbReference type="Proteomes" id="UP000020467">
    <property type="component" value="Unassembled WGS sequence"/>
</dbReference>
<dbReference type="InterPro" id="IPR029058">
    <property type="entry name" value="AB_hydrolase_fold"/>
</dbReference>
<comment type="similarity">
    <text evidence="1 3">Belongs to the type-B carboxylesterase/lipase family.</text>
</comment>
<dbReference type="PANTHER" id="PTHR43918:SF4">
    <property type="entry name" value="CARBOXYLIC ESTER HYDROLASE"/>
    <property type="match status" value="1"/>
</dbReference>
<comment type="caution">
    <text evidence="6">The sequence shown here is derived from an EMBL/GenBank/DDBJ whole genome shotgun (WGS) entry which is preliminary data.</text>
</comment>
<dbReference type="eggNOG" id="KOG4389">
    <property type="taxonomic scope" value="Eukaryota"/>
</dbReference>
<proteinExistence type="inferred from homology"/>
<feature type="signal peptide" evidence="4">
    <location>
        <begin position="1"/>
        <end position="15"/>
    </location>
</feature>
<evidence type="ECO:0000256" key="1">
    <source>
        <dbReference type="ARBA" id="ARBA00005964"/>
    </source>
</evidence>
<dbReference type="Pfam" id="PF00135">
    <property type="entry name" value="COesterase"/>
    <property type="match status" value="1"/>
</dbReference>
<dbReference type="HOGENOM" id="CLU_006586_15_0_1"/>
<dbReference type="GO" id="GO:0052689">
    <property type="term" value="F:carboxylic ester hydrolase activity"/>
    <property type="evidence" value="ECO:0007669"/>
    <property type="project" value="TreeGrafter"/>
</dbReference>
<evidence type="ECO:0000256" key="3">
    <source>
        <dbReference type="RuleBase" id="RU361235"/>
    </source>
</evidence>
<evidence type="ECO:0000313" key="6">
    <source>
        <dbReference type="EMBL" id="EXF78521.1"/>
    </source>
</evidence>
<dbReference type="SUPFAM" id="SSF53474">
    <property type="entry name" value="alpha/beta-Hydrolases"/>
    <property type="match status" value="1"/>
</dbReference>
<dbReference type="STRING" id="1445577.A0A010RE35"/>
<dbReference type="InterPro" id="IPR002018">
    <property type="entry name" value="CarbesteraseB"/>
</dbReference>
<dbReference type="AlphaFoldDB" id="A0A010RE35"/>
<evidence type="ECO:0000313" key="7">
    <source>
        <dbReference type="Proteomes" id="UP000020467"/>
    </source>
</evidence>
<accession>A0A010RE35</accession>
<keyword evidence="2 3" id="KW-0378">Hydrolase</keyword>
<feature type="domain" description="Carboxylesterase type B" evidence="5">
    <location>
        <begin position="47"/>
        <end position="416"/>
    </location>
</feature>
<dbReference type="Gene3D" id="3.40.50.1820">
    <property type="entry name" value="alpha/beta hydrolase"/>
    <property type="match status" value="1"/>
</dbReference>
<dbReference type="PROSITE" id="PS00122">
    <property type="entry name" value="CARBOXYLESTERASE_B_1"/>
    <property type="match status" value="1"/>
</dbReference>
<evidence type="ECO:0000256" key="2">
    <source>
        <dbReference type="ARBA" id="ARBA00022801"/>
    </source>
</evidence>
<dbReference type="EC" id="3.1.1.-" evidence="3"/>
<sequence length="474" mass="51707">MKIQKLLLLPTVSSATSTVFPTATISSGLIQELGPRPEVLQDLFNTPAPPESEDCLSINVFAPVTQFPDAGLAVVVFIHGGGWQLGHGRLDLSTFAAYENIIAVTLNYRTNVFGFPASPEIPLPDQNLGLHDQRLALTWVQENIAAFGGDPFKVTIWGQSAGAFSVDHHLKAYVNDELIPFRAAIMSSGQMSFGHLAHPSPGIETWSGLSSLVGCVNATDKLGCMKAVPAEDLTSAMREYRITFGPQFDNETVLGKPSNLWRNGNVVRVPLLTGTVEQEGRGLVNDQVNMTAFFNAHLPPALILPEDRETIVSLYRSDVRVSNDFDLASAIYTDLLWSCPQSILASTAASNNISTWRYHFNTSVLNSSPKEYDWLGKFHGSEVILLFTDPDTTPYTPQAYAVYEYFRGAIAQFVKNPFAGPGWPAVGSSYAPLGVAILGDVGDTSSVMTVLNSTTLDERCKRFDMIWPKLEAIE</sequence>